<protein>
    <submittedName>
        <fullName evidence="2">Class I SAM-dependent methyltransferase</fullName>
    </submittedName>
</protein>
<dbReference type="CDD" id="cd02440">
    <property type="entry name" value="AdoMet_MTases"/>
    <property type="match status" value="1"/>
</dbReference>
<dbReference type="GO" id="GO:0008168">
    <property type="term" value="F:methyltransferase activity"/>
    <property type="evidence" value="ECO:0007669"/>
    <property type="project" value="UniProtKB-KW"/>
</dbReference>
<keyword evidence="2" id="KW-0489">Methyltransferase</keyword>
<keyword evidence="3" id="KW-1185">Reference proteome</keyword>
<dbReference type="RefSeq" id="WP_262572434.1">
    <property type="nucleotide sequence ID" value="NZ_JAOQKJ010000001.1"/>
</dbReference>
<accession>A0ABT2SYJ5</accession>
<sequence>MRKMSLKKIYITLFYVLSKNKRVDNILLKINDKNNRLLKVLSTHSYELRAALYGEGDIRLSNDPDINVNYRWPVDGNIIWAEVPCFSIQAMLPFKEKNILELGCANGWYYREFYSNLNNVNYIGCDLSEETIKEANVKLAIKEKKNKKSYNAHFMVADMCLDMPKSNKGFTNVLWFASMCMFTKEQRSRIFLQIVDRLDGEKGILSGSGVVRDKNRKQWGYYIGLLDSEEALREELAEYFENIYISKNSTNDVLFFMASNGTLPCYNEK</sequence>
<dbReference type="Gene3D" id="3.40.50.150">
    <property type="entry name" value="Vaccinia Virus protein VP39"/>
    <property type="match status" value="1"/>
</dbReference>
<dbReference type="EMBL" id="JAOQKJ010000001">
    <property type="protein sequence ID" value="MCU6743062.1"/>
    <property type="molecule type" value="Genomic_DNA"/>
</dbReference>
<comment type="caution">
    <text evidence="2">The sequence shown here is derived from an EMBL/GenBank/DDBJ whole genome shotgun (WGS) entry which is preliminary data.</text>
</comment>
<feature type="domain" description="Methyltransferase" evidence="1">
    <location>
        <begin position="99"/>
        <end position="197"/>
    </location>
</feature>
<gene>
    <name evidence="2" type="ORF">OCV77_00840</name>
</gene>
<dbReference type="GO" id="GO:0032259">
    <property type="term" value="P:methylation"/>
    <property type="evidence" value="ECO:0007669"/>
    <property type="project" value="UniProtKB-KW"/>
</dbReference>
<evidence type="ECO:0000313" key="2">
    <source>
        <dbReference type="EMBL" id="MCU6743062.1"/>
    </source>
</evidence>
<proteinExistence type="predicted"/>
<dbReference type="InterPro" id="IPR041698">
    <property type="entry name" value="Methyltransf_25"/>
</dbReference>
<reference evidence="2 3" key="1">
    <citation type="journal article" date="2021" name="ISME Commun">
        <title>Automated analysis of genomic sequences facilitates high-throughput and comprehensive description of bacteria.</title>
        <authorList>
            <person name="Hitch T.C.A."/>
        </authorList>
    </citation>
    <scope>NUCLEOTIDE SEQUENCE [LARGE SCALE GENOMIC DNA]</scope>
    <source>
        <strain evidence="2 3">Sanger_18</strain>
    </source>
</reference>
<dbReference type="Pfam" id="PF13649">
    <property type="entry name" value="Methyltransf_25"/>
    <property type="match status" value="1"/>
</dbReference>
<keyword evidence="2" id="KW-0808">Transferase</keyword>
<dbReference type="InterPro" id="IPR029063">
    <property type="entry name" value="SAM-dependent_MTases_sf"/>
</dbReference>
<dbReference type="Proteomes" id="UP001652432">
    <property type="component" value="Unassembled WGS sequence"/>
</dbReference>
<organism evidence="2 3">
    <name type="scientific">Suilimivivens aceti</name>
    <dbReference type="NCBI Taxonomy" id="2981774"/>
    <lineage>
        <taxon>Bacteria</taxon>
        <taxon>Bacillati</taxon>
        <taxon>Bacillota</taxon>
        <taxon>Clostridia</taxon>
        <taxon>Lachnospirales</taxon>
        <taxon>Lachnospiraceae</taxon>
        <taxon>Suilimivivens</taxon>
    </lineage>
</organism>
<evidence type="ECO:0000259" key="1">
    <source>
        <dbReference type="Pfam" id="PF13649"/>
    </source>
</evidence>
<name>A0ABT2SYJ5_9FIRM</name>
<evidence type="ECO:0000313" key="3">
    <source>
        <dbReference type="Proteomes" id="UP001652432"/>
    </source>
</evidence>
<dbReference type="SUPFAM" id="SSF53335">
    <property type="entry name" value="S-adenosyl-L-methionine-dependent methyltransferases"/>
    <property type="match status" value="1"/>
</dbReference>